<proteinExistence type="predicted"/>
<dbReference type="RefSeq" id="WP_158395014.1">
    <property type="nucleotide sequence ID" value="NZ_CP026548.1"/>
</dbReference>
<feature type="region of interest" description="Disordered" evidence="1">
    <location>
        <begin position="194"/>
        <end position="224"/>
    </location>
</feature>
<name>A0AAX1QKV7_9FIRM</name>
<comment type="caution">
    <text evidence="2">The sequence shown here is derived from an EMBL/GenBank/DDBJ whole genome shotgun (WGS) entry which is preliminary data.</text>
</comment>
<dbReference type="AlphaFoldDB" id="A0AAX1QKV7"/>
<protein>
    <recommendedName>
        <fullName evidence="4">Large polyvalent protein associated domain-containing protein</fullName>
    </recommendedName>
</protein>
<accession>A0AAX1QKV7</accession>
<reference evidence="2 3" key="1">
    <citation type="submission" date="2018-02" db="EMBL/GenBank/DDBJ databases">
        <title>Complete genome sequencing of Faecalibacterium prausnitzii strains isolated from the human gut.</title>
        <authorList>
            <person name="Fitzgerald B.C."/>
            <person name="Shkoporov A.N."/>
            <person name="Ross P.R."/>
            <person name="Hill C."/>
        </authorList>
    </citation>
    <scope>NUCLEOTIDE SEQUENCE [LARGE SCALE GENOMIC DNA]</scope>
    <source>
        <strain evidence="2 3">APC942/18-1</strain>
    </source>
</reference>
<evidence type="ECO:0008006" key="4">
    <source>
        <dbReference type="Google" id="ProtNLM"/>
    </source>
</evidence>
<evidence type="ECO:0000313" key="2">
    <source>
        <dbReference type="EMBL" id="RAW50993.1"/>
    </source>
</evidence>
<evidence type="ECO:0000313" key="3">
    <source>
        <dbReference type="Proteomes" id="UP000250997"/>
    </source>
</evidence>
<gene>
    <name evidence="2" type="ORF">C4N27_06255</name>
</gene>
<dbReference type="Proteomes" id="UP000250997">
    <property type="component" value="Unassembled WGS sequence"/>
</dbReference>
<dbReference type="EMBL" id="PRLA01000003">
    <property type="protein sequence ID" value="RAW50993.1"/>
    <property type="molecule type" value="Genomic_DNA"/>
</dbReference>
<evidence type="ECO:0000256" key="1">
    <source>
        <dbReference type="SAM" id="MobiDB-lite"/>
    </source>
</evidence>
<sequence>MKYTDEECERINHNYQIAVRNMNDRAWSAMLDSEKIASLQDVENKLAMDAGRIPSEVVTKELAGEYGAQDGNTLIIDAQSLQKDDFREVLDTLYHEDAHARDWVNSVFSDRQATLSHEERQALEARMTPVPSAEKDFNGYWNHPAEVNARATGKAGVEQLLNDQQVLAQYDASHKATNQILQTYDTVDLSSVGAAQEKGPAPAETVGHGAEAAQGQDHSEEHMR</sequence>
<organism evidence="2 3">
    <name type="scientific">Faecalibacterium prausnitzii</name>
    <dbReference type="NCBI Taxonomy" id="853"/>
    <lineage>
        <taxon>Bacteria</taxon>
        <taxon>Bacillati</taxon>
        <taxon>Bacillota</taxon>
        <taxon>Clostridia</taxon>
        <taxon>Eubacteriales</taxon>
        <taxon>Oscillospiraceae</taxon>
        <taxon>Faecalibacterium</taxon>
    </lineage>
</organism>